<dbReference type="OrthoDB" id="191139at2759"/>
<dbReference type="EMBL" id="OA882269">
    <property type="protein sequence ID" value="CAD7274310.1"/>
    <property type="molecule type" value="Genomic_DNA"/>
</dbReference>
<evidence type="ECO:0000256" key="2">
    <source>
        <dbReference type="RuleBase" id="RU000363"/>
    </source>
</evidence>
<gene>
    <name evidence="4" type="ORF">NMOB1V02_LOCUS2152</name>
</gene>
<proteinExistence type="inferred from homology"/>
<reference evidence="4" key="1">
    <citation type="submission" date="2020-11" db="EMBL/GenBank/DDBJ databases">
        <authorList>
            <person name="Tran Van P."/>
        </authorList>
    </citation>
    <scope>NUCLEOTIDE SEQUENCE</scope>
</reference>
<dbReference type="AlphaFoldDB" id="A0A7R9BFS3"/>
<organism evidence="4">
    <name type="scientific">Notodromas monacha</name>
    <dbReference type="NCBI Taxonomy" id="399045"/>
    <lineage>
        <taxon>Eukaryota</taxon>
        <taxon>Metazoa</taxon>
        <taxon>Ecdysozoa</taxon>
        <taxon>Arthropoda</taxon>
        <taxon>Crustacea</taxon>
        <taxon>Oligostraca</taxon>
        <taxon>Ostracoda</taxon>
        <taxon>Podocopa</taxon>
        <taxon>Podocopida</taxon>
        <taxon>Cypridocopina</taxon>
        <taxon>Cypridoidea</taxon>
        <taxon>Cyprididae</taxon>
        <taxon>Notodromas</taxon>
    </lineage>
</organism>
<keyword evidence="5" id="KW-1185">Reference proteome</keyword>
<evidence type="ECO:0000313" key="4">
    <source>
        <dbReference type="EMBL" id="CAD7274310.1"/>
    </source>
</evidence>
<keyword evidence="3" id="KW-1133">Transmembrane helix</keyword>
<accession>A0A7R9BFS3</accession>
<dbReference type="SUPFAM" id="SSF51735">
    <property type="entry name" value="NAD(P)-binding Rossmann-fold domains"/>
    <property type="match status" value="1"/>
</dbReference>
<comment type="similarity">
    <text evidence="2">Belongs to the short-chain dehydrogenases/reductases (SDR) family.</text>
</comment>
<dbReference type="CDD" id="cd05327">
    <property type="entry name" value="retinol-DH_like_SDR_c_like"/>
    <property type="match status" value="1"/>
</dbReference>
<dbReference type="GO" id="GO:0016491">
    <property type="term" value="F:oxidoreductase activity"/>
    <property type="evidence" value="ECO:0007669"/>
    <property type="project" value="UniProtKB-KW"/>
</dbReference>
<dbReference type="Pfam" id="PF00106">
    <property type="entry name" value="adh_short"/>
    <property type="match status" value="1"/>
</dbReference>
<evidence type="ECO:0000256" key="3">
    <source>
        <dbReference type="SAM" id="Phobius"/>
    </source>
</evidence>
<evidence type="ECO:0000256" key="1">
    <source>
        <dbReference type="ARBA" id="ARBA00023002"/>
    </source>
</evidence>
<sequence length="334" mass="36794">MFGFLCSLWSMIDCLLSTSTWLAVNLGVPILALYFTLRSYMALTNGRCLSKRQMRGKTVIITGANSGLGFETAKDMALRGARVIMACRNMAKAEIAREAVLQATGAKSSYVILKKLDLASLRSVRSFALDILQTEKRLDVLINNAGLSDPKRTERTEDNLEYNMACNHFGHFLLTNLLLDLLKTSAPSRIVVVSSMAHVGGDVSPDALRGIGRKKWQIYSDTKLANIVFAEELSRRLAGTNVTVNSLHPGVVATEFMQHIPNELAKTVAKTMVGLFKTPEEGAQTQIHLAVSEEVEGVTGKYFSDCKPARVWNSQSHDRALAAKVWRISEELTN</sequence>
<keyword evidence="1" id="KW-0560">Oxidoreductase</keyword>
<dbReference type="InterPro" id="IPR002347">
    <property type="entry name" value="SDR_fam"/>
</dbReference>
<dbReference type="PRINTS" id="PR00080">
    <property type="entry name" value="SDRFAMILY"/>
</dbReference>
<feature type="transmembrane region" description="Helical" evidence="3">
    <location>
        <begin position="20"/>
        <end position="37"/>
    </location>
</feature>
<evidence type="ECO:0000313" key="5">
    <source>
        <dbReference type="Proteomes" id="UP000678499"/>
    </source>
</evidence>
<dbReference type="PANTHER" id="PTHR43157">
    <property type="entry name" value="PHOSPHATIDYLINOSITOL-GLYCAN BIOSYNTHESIS CLASS F PROTEIN-RELATED"/>
    <property type="match status" value="1"/>
</dbReference>
<evidence type="ECO:0008006" key="6">
    <source>
        <dbReference type="Google" id="ProtNLM"/>
    </source>
</evidence>
<dbReference type="Gene3D" id="3.40.50.720">
    <property type="entry name" value="NAD(P)-binding Rossmann-like Domain"/>
    <property type="match status" value="1"/>
</dbReference>
<dbReference type="Proteomes" id="UP000678499">
    <property type="component" value="Unassembled WGS sequence"/>
</dbReference>
<dbReference type="InterPro" id="IPR036291">
    <property type="entry name" value="NAD(P)-bd_dom_sf"/>
</dbReference>
<dbReference type="PRINTS" id="PR00081">
    <property type="entry name" value="GDHRDH"/>
</dbReference>
<dbReference type="EMBL" id="CAJPEX010000232">
    <property type="protein sequence ID" value="CAG0914462.1"/>
    <property type="molecule type" value="Genomic_DNA"/>
</dbReference>
<name>A0A7R9BFS3_9CRUS</name>
<dbReference type="PANTHER" id="PTHR43157:SF31">
    <property type="entry name" value="PHOSPHATIDYLINOSITOL-GLYCAN BIOSYNTHESIS CLASS F PROTEIN"/>
    <property type="match status" value="1"/>
</dbReference>
<keyword evidence="3" id="KW-0812">Transmembrane</keyword>
<keyword evidence="3" id="KW-0472">Membrane</keyword>
<protein>
    <recommendedName>
        <fullName evidence="6">Retinol dehydrogenase 13</fullName>
    </recommendedName>
</protein>